<evidence type="ECO:0000313" key="1">
    <source>
        <dbReference type="EMBL" id="CEP61551.1"/>
    </source>
</evidence>
<keyword evidence="2" id="KW-1185">Reference proteome</keyword>
<protein>
    <submittedName>
        <fullName evidence="1">LALA0S03e05402g1_1</fullName>
    </submittedName>
</protein>
<sequence>MTQYLALPLDTQANNVWMEDEELTFPSYPKRFHRASDAAQTAVGCDGVAAVSSSSSSSSSSTSSVRSDIESLLDRDDSLNSNEDFWREVRATSETAAATTTELNSSQDSDLSFSLTTSPATTVADLSQFSSPVSETCVEDYICDMGPSANGPSMLQNQFQPDFQIKRLCFRDAEGKLALTDHSRASVCKPSHARSHNKSYKTSRKLLKRALRRKSGLWEMASPKFAVAEFMLL</sequence>
<dbReference type="HOGENOM" id="CLU_1190103_0_0_1"/>
<dbReference type="RefSeq" id="XP_022627785.1">
    <property type="nucleotide sequence ID" value="XM_022773297.1"/>
</dbReference>
<dbReference type="Proteomes" id="UP000054304">
    <property type="component" value="Unassembled WGS sequence"/>
</dbReference>
<dbReference type="AlphaFoldDB" id="A0A0C7N4N6"/>
<reference evidence="1 2" key="1">
    <citation type="submission" date="2014-12" db="EMBL/GenBank/DDBJ databases">
        <authorList>
            <person name="Neuveglise Cecile"/>
        </authorList>
    </citation>
    <scope>NUCLEOTIDE SEQUENCE [LARGE SCALE GENOMIC DNA]</scope>
    <source>
        <strain evidence="1 2">CBS 12615</strain>
    </source>
</reference>
<accession>A0A0C7N4N6</accession>
<gene>
    <name evidence="1" type="ORF">LALA0_S03e05402g</name>
</gene>
<evidence type="ECO:0000313" key="2">
    <source>
        <dbReference type="Proteomes" id="UP000054304"/>
    </source>
</evidence>
<name>A0A0C7N4N6_9SACH</name>
<organism evidence="1 2">
    <name type="scientific">Lachancea lanzarotensis</name>
    <dbReference type="NCBI Taxonomy" id="1245769"/>
    <lineage>
        <taxon>Eukaryota</taxon>
        <taxon>Fungi</taxon>
        <taxon>Dikarya</taxon>
        <taxon>Ascomycota</taxon>
        <taxon>Saccharomycotina</taxon>
        <taxon>Saccharomycetes</taxon>
        <taxon>Saccharomycetales</taxon>
        <taxon>Saccharomycetaceae</taxon>
        <taxon>Lachancea</taxon>
    </lineage>
</organism>
<dbReference type="EMBL" id="LN736362">
    <property type="protein sequence ID" value="CEP61551.1"/>
    <property type="molecule type" value="Genomic_DNA"/>
</dbReference>
<proteinExistence type="predicted"/>
<dbReference type="OrthoDB" id="4069767at2759"/>
<dbReference type="GeneID" id="34684977"/>